<feature type="region of interest" description="Disordered" evidence="1">
    <location>
        <begin position="1"/>
        <end position="78"/>
    </location>
</feature>
<protein>
    <submittedName>
        <fullName evidence="2">Uncharacterized protein</fullName>
    </submittedName>
</protein>
<evidence type="ECO:0000313" key="3">
    <source>
        <dbReference type="Proteomes" id="UP000550707"/>
    </source>
</evidence>
<gene>
    <name evidence="2" type="ORF">HJG59_008166</name>
</gene>
<accession>A0A7J8FZK4</accession>
<sequence length="127" mass="13612">MADFYPQKEVSDLSKKGMGASRIGGPETSPHTGLEGGPGGPGEGIGCHCQSSQKRLRSADQNTEVCTEKTQDQGLPSCPHTMQQAAAAAPRLEPLQAVRHMCFRSPASPELESRQLPCFIQLHKAGW</sequence>
<dbReference type="AlphaFoldDB" id="A0A7J8FZK4"/>
<evidence type="ECO:0000313" key="2">
    <source>
        <dbReference type="EMBL" id="KAF6452819.1"/>
    </source>
</evidence>
<dbReference type="Proteomes" id="UP000550707">
    <property type="component" value="Unassembled WGS sequence"/>
</dbReference>
<organism evidence="2 3">
    <name type="scientific">Molossus molossus</name>
    <name type="common">Pallas' mastiff bat</name>
    <name type="synonym">Vespertilio molossus</name>
    <dbReference type="NCBI Taxonomy" id="27622"/>
    <lineage>
        <taxon>Eukaryota</taxon>
        <taxon>Metazoa</taxon>
        <taxon>Chordata</taxon>
        <taxon>Craniata</taxon>
        <taxon>Vertebrata</taxon>
        <taxon>Euteleostomi</taxon>
        <taxon>Mammalia</taxon>
        <taxon>Eutheria</taxon>
        <taxon>Laurasiatheria</taxon>
        <taxon>Chiroptera</taxon>
        <taxon>Yangochiroptera</taxon>
        <taxon>Molossidae</taxon>
        <taxon>Molossus</taxon>
    </lineage>
</organism>
<evidence type="ECO:0000256" key="1">
    <source>
        <dbReference type="SAM" id="MobiDB-lite"/>
    </source>
</evidence>
<dbReference type="InParanoid" id="A0A7J8FZK4"/>
<feature type="compositionally biased region" description="Gly residues" evidence="1">
    <location>
        <begin position="34"/>
        <end position="45"/>
    </location>
</feature>
<reference evidence="2 3" key="1">
    <citation type="journal article" date="2020" name="Nature">
        <title>Six reference-quality genomes reveal evolution of bat adaptations.</title>
        <authorList>
            <person name="Jebb D."/>
            <person name="Huang Z."/>
            <person name="Pippel M."/>
            <person name="Hughes G.M."/>
            <person name="Lavrichenko K."/>
            <person name="Devanna P."/>
            <person name="Winkler S."/>
            <person name="Jermiin L.S."/>
            <person name="Skirmuntt E.C."/>
            <person name="Katzourakis A."/>
            <person name="Burkitt-Gray L."/>
            <person name="Ray D.A."/>
            <person name="Sullivan K.A.M."/>
            <person name="Roscito J.G."/>
            <person name="Kirilenko B.M."/>
            <person name="Davalos L.M."/>
            <person name="Corthals A.P."/>
            <person name="Power M.L."/>
            <person name="Jones G."/>
            <person name="Ransome R.D."/>
            <person name="Dechmann D.K.N."/>
            <person name="Locatelli A.G."/>
            <person name="Puechmaille S.J."/>
            <person name="Fedrigo O."/>
            <person name="Jarvis E.D."/>
            <person name="Hiller M."/>
            <person name="Vernes S.C."/>
            <person name="Myers E.W."/>
            <person name="Teeling E.C."/>
        </authorList>
    </citation>
    <scope>NUCLEOTIDE SEQUENCE [LARGE SCALE GENOMIC DNA]</scope>
    <source>
        <strain evidence="2">MMolMol1</strain>
        <tissue evidence="2">Muscle</tissue>
    </source>
</reference>
<proteinExistence type="predicted"/>
<keyword evidence="3" id="KW-1185">Reference proteome</keyword>
<dbReference type="EMBL" id="JACASF010000010">
    <property type="protein sequence ID" value="KAF6452819.1"/>
    <property type="molecule type" value="Genomic_DNA"/>
</dbReference>
<feature type="compositionally biased region" description="Polar residues" evidence="1">
    <location>
        <begin position="49"/>
        <end position="65"/>
    </location>
</feature>
<comment type="caution">
    <text evidence="2">The sequence shown here is derived from an EMBL/GenBank/DDBJ whole genome shotgun (WGS) entry which is preliminary data.</text>
</comment>
<name>A0A7J8FZK4_MOLMO</name>